<accession>A0A3N4J7G5</accession>
<name>A0A3N4J7G5_9PEZI</name>
<evidence type="ECO:0000313" key="3">
    <source>
        <dbReference type="Proteomes" id="UP000276215"/>
    </source>
</evidence>
<dbReference type="EMBL" id="ML120474">
    <property type="protein sequence ID" value="RPA92400.1"/>
    <property type="molecule type" value="Genomic_DNA"/>
</dbReference>
<reference evidence="2 3" key="1">
    <citation type="journal article" date="2018" name="Nat. Ecol. Evol.">
        <title>Pezizomycetes genomes reveal the molecular basis of ectomycorrhizal truffle lifestyle.</title>
        <authorList>
            <person name="Murat C."/>
            <person name="Payen T."/>
            <person name="Noel B."/>
            <person name="Kuo A."/>
            <person name="Morin E."/>
            <person name="Chen J."/>
            <person name="Kohler A."/>
            <person name="Krizsan K."/>
            <person name="Balestrini R."/>
            <person name="Da Silva C."/>
            <person name="Montanini B."/>
            <person name="Hainaut M."/>
            <person name="Levati E."/>
            <person name="Barry K.W."/>
            <person name="Belfiori B."/>
            <person name="Cichocki N."/>
            <person name="Clum A."/>
            <person name="Dockter R.B."/>
            <person name="Fauchery L."/>
            <person name="Guy J."/>
            <person name="Iotti M."/>
            <person name="Le Tacon F."/>
            <person name="Lindquist E.A."/>
            <person name="Lipzen A."/>
            <person name="Malagnac F."/>
            <person name="Mello A."/>
            <person name="Molinier V."/>
            <person name="Miyauchi S."/>
            <person name="Poulain J."/>
            <person name="Riccioni C."/>
            <person name="Rubini A."/>
            <person name="Sitrit Y."/>
            <person name="Splivallo R."/>
            <person name="Traeger S."/>
            <person name="Wang M."/>
            <person name="Zifcakova L."/>
            <person name="Wipf D."/>
            <person name="Zambonelli A."/>
            <person name="Paolocci F."/>
            <person name="Nowrousian M."/>
            <person name="Ottonello S."/>
            <person name="Baldrian P."/>
            <person name="Spatafora J.W."/>
            <person name="Henrissat B."/>
            <person name="Nagy L.G."/>
            <person name="Aury J.M."/>
            <person name="Wincker P."/>
            <person name="Grigoriev I.V."/>
            <person name="Bonfante P."/>
            <person name="Martin F.M."/>
        </authorList>
    </citation>
    <scope>NUCLEOTIDE SEQUENCE [LARGE SCALE GENOMIC DNA]</scope>
    <source>
        <strain evidence="2 3">120613-1</strain>
    </source>
</reference>
<feature type="region of interest" description="Disordered" evidence="1">
    <location>
        <begin position="107"/>
        <end position="126"/>
    </location>
</feature>
<dbReference type="Proteomes" id="UP000276215">
    <property type="component" value="Unassembled WGS sequence"/>
</dbReference>
<keyword evidence="3" id="KW-1185">Reference proteome</keyword>
<proteinExistence type="predicted"/>
<dbReference type="STRING" id="1336337.A0A3N4J7G5"/>
<protein>
    <submittedName>
        <fullName evidence="2">Uncharacterized protein</fullName>
    </submittedName>
</protein>
<evidence type="ECO:0000313" key="2">
    <source>
        <dbReference type="EMBL" id="RPA92400.1"/>
    </source>
</evidence>
<organism evidence="2 3">
    <name type="scientific">Choiromyces venosus 120613-1</name>
    <dbReference type="NCBI Taxonomy" id="1336337"/>
    <lineage>
        <taxon>Eukaryota</taxon>
        <taxon>Fungi</taxon>
        <taxon>Dikarya</taxon>
        <taxon>Ascomycota</taxon>
        <taxon>Pezizomycotina</taxon>
        <taxon>Pezizomycetes</taxon>
        <taxon>Pezizales</taxon>
        <taxon>Tuberaceae</taxon>
        <taxon>Choiromyces</taxon>
    </lineage>
</organism>
<evidence type="ECO:0000256" key="1">
    <source>
        <dbReference type="SAM" id="MobiDB-lite"/>
    </source>
</evidence>
<gene>
    <name evidence="2" type="ORF">L873DRAFT_197374</name>
</gene>
<dbReference type="AlphaFoldDB" id="A0A3N4J7G5"/>
<dbReference type="OrthoDB" id="5430981at2759"/>
<sequence>MPIKLLRAIGAKMMRTNGMVIRTATNALARITHCADLRITVAGVPCDLWVYALPAEYSPTYPMLLSRRWLQAVKVKGDYAGRRYYIMSGHGTRVQILSDENYKGGEQRPVIGGSGRGTRVAGDPGW</sequence>